<reference evidence="5 6" key="1">
    <citation type="submission" date="2017-12" db="EMBL/GenBank/DDBJ databases">
        <authorList>
            <person name="Pombert J.-F."/>
            <person name="Haag K.L."/>
            <person name="Ebert D."/>
        </authorList>
    </citation>
    <scope>NUCLEOTIDE SEQUENCE [LARGE SCALE GENOMIC DNA]</scope>
    <source>
        <strain evidence="5">IL-G-3</strain>
    </source>
</reference>
<organism evidence="5 6">
    <name type="scientific">Hamiltosporidium tvaerminnensis</name>
    <dbReference type="NCBI Taxonomy" id="1176355"/>
    <lineage>
        <taxon>Eukaryota</taxon>
        <taxon>Fungi</taxon>
        <taxon>Fungi incertae sedis</taxon>
        <taxon>Microsporidia</taxon>
        <taxon>Dubosqiidae</taxon>
        <taxon>Hamiltosporidium</taxon>
    </lineage>
</organism>
<dbReference type="EMBL" id="PITK01001468">
    <property type="protein sequence ID" value="TBU10932.1"/>
    <property type="molecule type" value="Genomic_DNA"/>
</dbReference>
<evidence type="ECO:0000313" key="6">
    <source>
        <dbReference type="Proteomes" id="UP000292282"/>
    </source>
</evidence>
<keyword evidence="3" id="KW-0812">Transmembrane</keyword>
<proteinExistence type="predicted"/>
<evidence type="ECO:0000256" key="1">
    <source>
        <dbReference type="ARBA" id="ARBA00023117"/>
    </source>
</evidence>
<feature type="non-terminal residue" evidence="5">
    <location>
        <position position="1289"/>
    </location>
</feature>
<feature type="domain" description="Bromo" evidence="4">
    <location>
        <begin position="51"/>
        <end position="111"/>
    </location>
</feature>
<evidence type="ECO:0000256" key="2">
    <source>
        <dbReference type="PROSITE-ProRule" id="PRU00035"/>
    </source>
</evidence>
<dbReference type="GO" id="GO:0006357">
    <property type="term" value="P:regulation of transcription by RNA polymerase II"/>
    <property type="evidence" value="ECO:0007669"/>
    <property type="project" value="TreeGrafter"/>
</dbReference>
<dbReference type="PROSITE" id="PS50014">
    <property type="entry name" value="BROMODOMAIN_2"/>
    <property type="match status" value="1"/>
</dbReference>
<evidence type="ECO:0000313" key="5">
    <source>
        <dbReference type="EMBL" id="TBU10932.1"/>
    </source>
</evidence>
<dbReference type="GO" id="GO:0046695">
    <property type="term" value="C:SLIK (SAGA-like) complex"/>
    <property type="evidence" value="ECO:0007669"/>
    <property type="project" value="InterPro"/>
</dbReference>
<dbReference type="InterPro" id="IPR032675">
    <property type="entry name" value="LRR_dom_sf"/>
</dbReference>
<dbReference type="GO" id="GO:0006325">
    <property type="term" value="P:chromatin organization"/>
    <property type="evidence" value="ECO:0007669"/>
    <property type="project" value="UniProtKB-ARBA"/>
</dbReference>
<dbReference type="VEuPathDB" id="MicrosporidiaDB:CWI38_1468p0020"/>
<dbReference type="Gene3D" id="3.80.10.10">
    <property type="entry name" value="Ribonuclease Inhibitor"/>
    <property type="match status" value="1"/>
</dbReference>
<dbReference type="SUPFAM" id="SSF47370">
    <property type="entry name" value="Bromodomain"/>
    <property type="match status" value="1"/>
</dbReference>
<dbReference type="SMART" id="SM00297">
    <property type="entry name" value="BROMO"/>
    <property type="match status" value="1"/>
</dbReference>
<dbReference type="InterPro" id="IPR036427">
    <property type="entry name" value="Bromodomain-like_sf"/>
</dbReference>
<dbReference type="InterPro" id="IPR037782">
    <property type="entry name" value="Spt7"/>
</dbReference>
<dbReference type="PANTHER" id="PTHR47343:SF1">
    <property type="entry name" value="TRANSCRIPTIONAL ACTIVATOR SPT7"/>
    <property type="match status" value="1"/>
</dbReference>
<dbReference type="Gene3D" id="1.20.920.10">
    <property type="entry name" value="Bromodomain-like"/>
    <property type="match status" value="1"/>
</dbReference>
<dbReference type="PRINTS" id="PR00503">
    <property type="entry name" value="BROMODOMAIN"/>
</dbReference>
<dbReference type="InterPro" id="IPR001487">
    <property type="entry name" value="Bromodomain"/>
</dbReference>
<keyword evidence="3" id="KW-0472">Membrane</keyword>
<feature type="transmembrane region" description="Helical" evidence="3">
    <location>
        <begin position="810"/>
        <end position="828"/>
    </location>
</feature>
<dbReference type="GO" id="GO:0005198">
    <property type="term" value="F:structural molecule activity"/>
    <property type="evidence" value="ECO:0007669"/>
    <property type="project" value="TreeGrafter"/>
</dbReference>
<sequence>MYSLLSPDDLEEEIPFSIKILCSSVEKTKFIKEVLIPPIRKYQAILYTLKTNTPYSLPFLQKVSKKEAPDYLKIISKPMDLGLISRKINNYSVEGFYNDLELVWRNCFKYNCNNIFSEYCCRMKELCYKVLEYNGIGVGIEGVIDSRRVVEGVIDSRGVVEGVIDSRGVVEGVIDSRGVVEGVIDSRGVVEGVIDSRGVVEGVIDSRGVVEGVIDRFNKLEGVSNSNHNYHPVNDSTSNYHPVNDSTNEQTPFNDSTDIYHHVRPKEYWCYGRTGEMMGYYYSRECNNTLLYESIDNYKDMLEGVNDKDMLEGVNDSTSINTPLNTSIGNNTPLLTHHTNNTPLIPMWDGEFLCNSFPVNYIKSDVSKVGVLFLNKYKNMIGLEEIKWGFQKEFKGGVYFKGKRNLKVSFLDKECVKSVIGDLFVIEVGKVGFKRVSKMAVDIAVDVIVIKRVLIIRSVINRVLIIRSVIKRVLTMRVVDKRVLTMRVVDKSMVIVRFICLECIIWVFISGCVCSGYGYLGVLEEDCVIFYDMKGFINNGEEGCVLSKGGICKERFTNNNEEWCVGMKSGVCKERYMNNTEEGCVGIEESDLVINSVFMYKLREFVVFEYFDRCLFPIRLESYCRGFVSVNHDILYFLKMCSAFDSVTVGMSRFDDKYLSKYFKLCISGYECEKYEMYELVLNLLIFLSVFDARNTKNVRIIVFYLINQLFACKIDFSGFLNQNIDKVLLGKNVSKLFIEDLMICIFNTFTLNVRKCGKCFILSACKNKHVKSKLLSTEDFSFVILDFETLLILEKLLSDVMFFDFLDKILKYLNINLLILCGIHIPLGYFRKIYGSIFFINSFTSITLISISGKFAVLFEMLRHKISKDLKNISFINMNLREMEYNWLLEHNSLESIKIKFEGLQYCHVCLHELYNSNQTLKDICFQSVRITKNYWKSILDLKNLQSIVFKKFTVIELAKEFYIGMKYCKCTDSLTRFEIHDITGENLVFAFDFVFLLKKIRILKFIVINGYVNLFLPRTYNMKMNDSLEEIKFFGLFINTFCVRYILRNAGLKSLVLDDCRFEGCSFKDLGSTSLVTRLQVLKLKYVSISVEDLKFILELKNLVDLEITECRFCLLKSSKLNSERCFLREKPHSTKDTENNFSLAIDSFAKLEKLKIYNSGIDLMKSNFSGYSTICSKIKKLTISNTDLYLKDMQIISNMRSLVSINISGCVLNNCCISNMKNPSFLKNLLSLNVTYIPLKKPDISFIISLKKIAKLKLSIIYLDISNIWLFNSNNFPSLTLLVLVY</sequence>
<evidence type="ECO:0000256" key="3">
    <source>
        <dbReference type="SAM" id="Phobius"/>
    </source>
</evidence>
<dbReference type="PANTHER" id="PTHR47343">
    <property type="entry name" value="TRANSCRIPTIONAL ACTIVATOR SPT7"/>
    <property type="match status" value="1"/>
</dbReference>
<dbReference type="GO" id="GO:0000124">
    <property type="term" value="C:SAGA complex"/>
    <property type="evidence" value="ECO:0007669"/>
    <property type="project" value="InterPro"/>
</dbReference>
<comment type="caution">
    <text evidence="5">The sequence shown here is derived from an EMBL/GenBank/DDBJ whole genome shotgun (WGS) entry which is preliminary data.</text>
</comment>
<accession>A0A4V2JX97</accession>
<dbReference type="SUPFAM" id="SSF52047">
    <property type="entry name" value="RNI-like"/>
    <property type="match status" value="1"/>
</dbReference>
<dbReference type="STRING" id="1176355.A0A4V2JX97"/>
<keyword evidence="6" id="KW-1185">Reference proteome</keyword>
<keyword evidence="1 2" id="KW-0103">Bromodomain</keyword>
<feature type="transmembrane region" description="Helical" evidence="3">
    <location>
        <begin position="834"/>
        <end position="860"/>
    </location>
</feature>
<gene>
    <name evidence="5" type="ORF">CWI38_1468p0020</name>
</gene>
<dbReference type="Pfam" id="PF00439">
    <property type="entry name" value="Bromodomain"/>
    <property type="match status" value="1"/>
</dbReference>
<dbReference type="Proteomes" id="UP000292282">
    <property type="component" value="Unassembled WGS sequence"/>
</dbReference>
<protein>
    <recommendedName>
        <fullName evidence="4">Bromo domain-containing protein</fullName>
    </recommendedName>
</protein>
<name>A0A4V2JX97_9MICR</name>
<dbReference type="OrthoDB" id="21449at2759"/>
<keyword evidence="3" id="KW-1133">Transmembrane helix</keyword>
<evidence type="ECO:0000259" key="4">
    <source>
        <dbReference type="PROSITE" id="PS50014"/>
    </source>
</evidence>